<keyword evidence="10" id="KW-1185">Reference proteome</keyword>
<evidence type="ECO:0000256" key="1">
    <source>
        <dbReference type="ARBA" id="ARBA00008144"/>
    </source>
</evidence>
<comment type="caution">
    <text evidence="9">The sequence shown here is derived from an EMBL/GenBank/DDBJ whole genome shotgun (WGS) entry which is preliminary data.</text>
</comment>
<dbReference type="PANTHER" id="PTHR10663:SF333">
    <property type="entry name" value="PROTEIN MON2 HOMOLOG"/>
    <property type="match status" value="1"/>
</dbReference>
<name>A0ABR1M1T1_9PEZI</name>
<comment type="similarity">
    <text evidence="1">Belongs to the MON2 family.</text>
</comment>
<dbReference type="SUPFAM" id="SSF48371">
    <property type="entry name" value="ARM repeat"/>
    <property type="match status" value="1"/>
</dbReference>
<evidence type="ECO:0000313" key="10">
    <source>
        <dbReference type="Proteomes" id="UP001365128"/>
    </source>
</evidence>
<sequence length="1713" mass="186320">MTAQILSSELTNLVQDSKRKNPELRNAADKSLQELKALPSTSEVQLAADLVRRPQFIDPFVKACTTQNARFAGAAVVCLQRLIVMSAVPRSRLSEVLDAFKDSSQLSLDTQLKILQALPSLLQNYSNDIRGELLSSVLQVCSSLQTAKNPAVSGTAAATLQQLVISTFEKVVAEDAKQLEIPTVAEVPSEAGPVVVRPAAHDAYKVKQVAIQIPHTCLLSKQVFRDICLLTEGNRPQSIRFSPISQASGLELIEAVLSYHGNLFLAHPEQGNVLRVHLMPLVIKAISERLTFPITLRIMRVFNLLLRQHITILSSECGMALGLLNHMLDPDAATPWKRAMCMEIFRNLYSDPNLILQIYSHYDAREDSKPVIRDNLAIFVRLSTEKPSVIGLGQQSTAPVGAPENDAPAAQAALEAGAVAGIIGGAPSLASVPGISTQWSTLRIPCMDHLDKLEPPSLPETYIYSLVLGCINNFSESLAKFILPLTVHKDGKKKSKKGTNSQEQAEPQAPEEEKPKSRVARSQSFRRRTVPVNPLDLKHNPAEDAIKMSAAAINDCWPAVLATCSTFLNAALDADYYHDLVRSIQKFTQIAGLLRLSTPRDAFLTTLGKAAVPPTIFTATVSTPKASGSGNETPTVFNNNKGLLSVESLVSQGPEKNRASSFDTGVPTLSTRNLLCLRALLNLAIALGPTLESAWSIIFETLQQADIIMAAANTGSTGRDRRGNRHDGGALAQSMGSEVAAVQAAASRLFESTVDFPNDSFVQVLISLCALLEGKPRAQSTGQGPSTPTTERRESSFGVNIKPELHVQDYVFPLHKIGDLGTLNANRLISFDPEISGWTVFINTLVHVATKGSVSSSVRLLAIDVLSRLVQDVAREAKNEDQELKNEIHERILGALHQVVGALYEGASGPEDELDETDIEVHVVVLDALKALLEQFGDSLVVGWSLVFLLAGSAFTGAATKNKKDQSNALISEAASKTASGMISTRIGRLSFGSVQLICGDFLAAIPDDSILMLLDLLYLFCDQKEDLNMSLTTITFFWNVSDYLRGRADAAKMEELATKSVSVEDPGTHIREDVKVHSLPAMWLHLLLQIASVAQDRRAEVRNGTLHTLLRIFDNYGDQLTPASWNLCLRAIIFHMLHSNIKDQKELQSASPPLSPEEVKGWVETTRIILNGLVKLFSNYQENILRAPKFSQLWSTMFEHFRTYLTCGSQAVNAVTYGAVAGLLGKIDSSDQVGEAAISQASQIWLTDFPVGRSTTPSDSENVDAFLAYVHCFKEVYRLFGQKLVVEDLSRAASNLRRCVAEEESTTYSSDKDLLTALQRQILESIQMIKTDFDGAPTVLVKCLAKFIAFPFETPDNSGGNTFVALSKASMEKVQTVMDQHIGKSELFTQGALLSSLQSLSTPIRLKYAWKTPGKAPPIWQRATTTALNILGPALANAERLSISPDDLIPIWAETAAIADGIARADLTAATANTPILDDESFDMKSLTALRNIIIPRLGAAYIPSTTRNAYALSLFTTSLIHSPSISDLPPRSKLESGADPLADLYRPRHGRTFDPAPTPRMRMSYVCLRELLALVAKTDGSPERVALAQAAAPFLLLRAGLVLKGYVADQPLRGRLPLPESQRSELLFFAKELRELAAEEDAFGDDVERKGAAAADGSTKAKAALEKQHLKVLYPLIVKAVGVAVRDGEVLAVLRRLLEAVPVNDGFAGFE</sequence>
<dbReference type="Pfam" id="PF16213">
    <property type="entry name" value="DCB"/>
    <property type="match status" value="1"/>
</dbReference>
<keyword evidence="3" id="KW-0653">Protein transport</keyword>
<dbReference type="InterPro" id="IPR032691">
    <property type="entry name" value="Mon2/Sec7/BIG1-like_HUS"/>
</dbReference>
<dbReference type="EMBL" id="JBBPDW010000025">
    <property type="protein sequence ID" value="KAK7541429.1"/>
    <property type="molecule type" value="Genomic_DNA"/>
</dbReference>
<evidence type="ECO:0000259" key="8">
    <source>
        <dbReference type="Pfam" id="PF16213"/>
    </source>
</evidence>
<evidence type="ECO:0000256" key="4">
    <source>
        <dbReference type="SAM" id="Coils"/>
    </source>
</evidence>
<evidence type="ECO:0000313" key="9">
    <source>
        <dbReference type="EMBL" id="KAK7541429.1"/>
    </source>
</evidence>
<keyword evidence="4" id="KW-0175">Coiled coil</keyword>
<feature type="domain" description="Mon2 C-terminal" evidence="7">
    <location>
        <begin position="1001"/>
        <end position="1204"/>
    </location>
</feature>
<proteinExistence type="inferred from homology"/>
<dbReference type="InterPro" id="IPR016024">
    <property type="entry name" value="ARM-type_fold"/>
</dbReference>
<reference evidence="9 10" key="1">
    <citation type="submission" date="2024-04" db="EMBL/GenBank/DDBJ databases">
        <title>Phyllosticta paracitricarpa is synonymous to the EU quarantine fungus P. citricarpa based on phylogenomic analyses.</title>
        <authorList>
            <consortium name="Lawrence Berkeley National Laboratory"/>
            <person name="Van Ingen-Buijs V.A."/>
            <person name="Van Westerhoven A.C."/>
            <person name="Haridas S."/>
            <person name="Skiadas P."/>
            <person name="Martin F."/>
            <person name="Groenewald J.Z."/>
            <person name="Crous P.W."/>
            <person name="Seidl M.F."/>
        </authorList>
    </citation>
    <scope>NUCLEOTIDE SEQUENCE [LARGE SCALE GENOMIC DNA]</scope>
    <source>
        <strain evidence="9 10">CBS 122670</strain>
    </source>
</reference>
<keyword evidence="2" id="KW-0813">Transport</keyword>
<organism evidence="9 10">
    <name type="scientific">Phyllosticta citricarpa</name>
    <dbReference type="NCBI Taxonomy" id="55181"/>
    <lineage>
        <taxon>Eukaryota</taxon>
        <taxon>Fungi</taxon>
        <taxon>Dikarya</taxon>
        <taxon>Ascomycota</taxon>
        <taxon>Pezizomycotina</taxon>
        <taxon>Dothideomycetes</taxon>
        <taxon>Dothideomycetes incertae sedis</taxon>
        <taxon>Botryosphaeriales</taxon>
        <taxon>Phyllostictaceae</taxon>
        <taxon>Phyllosticta</taxon>
    </lineage>
</organism>
<feature type="region of interest" description="Disordered" evidence="5">
    <location>
        <begin position="491"/>
        <end position="525"/>
    </location>
</feature>
<accession>A0ABR1M1T1</accession>
<dbReference type="Pfam" id="PF12783">
    <property type="entry name" value="Sec7-like_HUS"/>
    <property type="match status" value="1"/>
</dbReference>
<evidence type="ECO:0000256" key="5">
    <source>
        <dbReference type="SAM" id="MobiDB-lite"/>
    </source>
</evidence>
<gene>
    <name evidence="9" type="ORF">IWX46DRAFT_552976</name>
</gene>
<evidence type="ECO:0000259" key="7">
    <source>
        <dbReference type="Pfam" id="PF16206"/>
    </source>
</evidence>
<evidence type="ECO:0000256" key="2">
    <source>
        <dbReference type="ARBA" id="ARBA00022448"/>
    </source>
</evidence>
<feature type="domain" description="Mon2/Sec7/BIG1-like HUS" evidence="6">
    <location>
        <begin position="222"/>
        <end position="371"/>
    </location>
</feature>
<feature type="compositionally biased region" description="Polar residues" evidence="5">
    <location>
        <begin position="778"/>
        <end position="789"/>
    </location>
</feature>
<dbReference type="InterPro" id="IPR032817">
    <property type="entry name" value="Mon2_C"/>
</dbReference>
<protein>
    <submittedName>
        <fullName evidence="9">Endosomal peripheral membrane protein-like protein</fullName>
    </submittedName>
</protein>
<evidence type="ECO:0000259" key="6">
    <source>
        <dbReference type="Pfam" id="PF12783"/>
    </source>
</evidence>
<feature type="coiled-coil region" evidence="4">
    <location>
        <begin position="863"/>
        <end position="890"/>
    </location>
</feature>
<feature type="domain" description="Mon2/Sec7/BIG1-like dimerisation and cyclophilin-binding" evidence="8">
    <location>
        <begin position="4"/>
        <end position="175"/>
    </location>
</feature>
<evidence type="ECO:0000256" key="3">
    <source>
        <dbReference type="ARBA" id="ARBA00022927"/>
    </source>
</evidence>
<feature type="region of interest" description="Disordered" evidence="5">
    <location>
        <begin position="776"/>
        <end position="796"/>
    </location>
</feature>
<dbReference type="PANTHER" id="PTHR10663">
    <property type="entry name" value="GUANYL-NUCLEOTIDE EXCHANGE FACTOR"/>
    <property type="match status" value="1"/>
</dbReference>
<dbReference type="InterPro" id="IPR032629">
    <property type="entry name" value="DCB_dom"/>
</dbReference>
<dbReference type="Proteomes" id="UP001365128">
    <property type="component" value="Unassembled WGS sequence"/>
</dbReference>
<dbReference type="Pfam" id="PF16206">
    <property type="entry name" value="Mon2_C"/>
    <property type="match status" value="1"/>
</dbReference>